<evidence type="ECO:0000313" key="3">
    <source>
        <dbReference type="EMBL" id="VFK68294.1"/>
    </source>
</evidence>
<evidence type="ECO:0000313" key="2">
    <source>
        <dbReference type="EMBL" id="VFK58180.1"/>
    </source>
</evidence>
<protein>
    <submittedName>
        <fullName evidence="2">Uncharacterized protein</fullName>
    </submittedName>
</protein>
<dbReference type="EMBL" id="CAADFZ010000002">
    <property type="protein sequence ID" value="VFK58180.1"/>
    <property type="molecule type" value="Genomic_DNA"/>
</dbReference>
<dbReference type="EMBL" id="CAADGD010000001">
    <property type="protein sequence ID" value="VFK68294.1"/>
    <property type="molecule type" value="Genomic_DNA"/>
</dbReference>
<name>A0A450ZWK9_9GAMM</name>
<proteinExistence type="predicted"/>
<evidence type="ECO:0000256" key="1">
    <source>
        <dbReference type="SAM" id="Coils"/>
    </source>
</evidence>
<reference evidence="2" key="1">
    <citation type="submission" date="2019-02" db="EMBL/GenBank/DDBJ databases">
        <authorList>
            <person name="Gruber-Vodicka R. H."/>
            <person name="Seah K. B. B."/>
        </authorList>
    </citation>
    <scope>NUCLEOTIDE SEQUENCE</scope>
    <source>
        <strain evidence="3">BECK_BY19</strain>
        <strain evidence="2">BECK_BY8</strain>
    </source>
</reference>
<organism evidence="2">
    <name type="scientific">Candidatus Kentrum sp. UNK</name>
    <dbReference type="NCBI Taxonomy" id="2126344"/>
    <lineage>
        <taxon>Bacteria</taxon>
        <taxon>Pseudomonadati</taxon>
        <taxon>Pseudomonadota</taxon>
        <taxon>Gammaproteobacteria</taxon>
        <taxon>Candidatus Kentrum</taxon>
    </lineage>
</organism>
<feature type="coiled-coil region" evidence="1">
    <location>
        <begin position="1"/>
        <end position="28"/>
    </location>
</feature>
<dbReference type="AlphaFoldDB" id="A0A450ZWK9"/>
<sequence length="92" mass="10122">MKLSEKDQENVEEKILSLQKKLQKTSDKTILPLSIGEHVLSVLERGEPLTVDTLIASLSQAANSPVNSLNKSIAKRAIAEIKRITTSRHSSD</sequence>
<accession>A0A450ZWK9</accession>
<keyword evidence="1" id="KW-0175">Coiled coil</keyword>
<gene>
    <name evidence="2" type="ORF">BECKUNK1418G_GA0071005_100233</name>
    <name evidence="3" type="ORF">BECKUNK1418H_GA0071006_100133</name>
</gene>